<proteinExistence type="predicted"/>
<feature type="domain" description="R13L1/DRL21-like LRR repeat region" evidence="2">
    <location>
        <begin position="12"/>
        <end position="163"/>
    </location>
</feature>
<evidence type="ECO:0000313" key="4">
    <source>
        <dbReference type="Proteomes" id="UP000797356"/>
    </source>
</evidence>
<sequence length="380" mass="42202">MFALGGMNSCRLSELGRLNLEGELDIRGLENASEATEARKANLKEKQGLHSLRLSWDLNAYVKPRQPCNETQNEGKSMKELVEALAAQDWDADADLVEDVFGDLQPHEKLKVLEIEGYVGKTLPWWLMESSPPYLAELSLSSCVRCVHLSGLEQLHSLRVLKLIMLPAVKCLPALGQLPYLKVLQLMLPAVRCLGSEFYGGEGAFPSLEELALALMSDLEEWTVVGSGEFLPRLSKLSIDECPKLRALPSAFPSVRELEMNADDGLLLSSLHSGAFPNLKHLHVQNCEYSNGNDDCNDSNDGNDHDDDNDDGHDDRNNDDDNNLSLVPRVLADRMRSLGSSSMHIKCKPTDFYSLFFAFMQQAIEESKYDSTPGSDLEES</sequence>
<evidence type="ECO:0000313" key="3">
    <source>
        <dbReference type="EMBL" id="KAG1370962.1"/>
    </source>
</evidence>
<organism evidence="3 4">
    <name type="scientific">Cocos nucifera</name>
    <name type="common">Coconut palm</name>
    <dbReference type="NCBI Taxonomy" id="13894"/>
    <lineage>
        <taxon>Eukaryota</taxon>
        <taxon>Viridiplantae</taxon>
        <taxon>Streptophyta</taxon>
        <taxon>Embryophyta</taxon>
        <taxon>Tracheophyta</taxon>
        <taxon>Spermatophyta</taxon>
        <taxon>Magnoliopsida</taxon>
        <taxon>Liliopsida</taxon>
        <taxon>Arecaceae</taxon>
        <taxon>Arecoideae</taxon>
        <taxon>Cocoseae</taxon>
        <taxon>Attaleinae</taxon>
        <taxon>Cocos</taxon>
    </lineage>
</organism>
<dbReference type="PANTHER" id="PTHR47186:SF3">
    <property type="entry name" value="OS09G0267800 PROTEIN"/>
    <property type="match status" value="1"/>
</dbReference>
<dbReference type="InterPro" id="IPR032675">
    <property type="entry name" value="LRR_dom_sf"/>
</dbReference>
<keyword evidence="4" id="KW-1185">Reference proteome</keyword>
<dbReference type="EMBL" id="CM017887">
    <property type="protein sequence ID" value="KAG1370962.1"/>
    <property type="molecule type" value="Genomic_DNA"/>
</dbReference>
<dbReference type="OrthoDB" id="754054at2759"/>
<evidence type="ECO:0000256" key="1">
    <source>
        <dbReference type="SAM" id="MobiDB-lite"/>
    </source>
</evidence>
<name>A0A8K0IYC1_COCNU</name>
<dbReference type="InterPro" id="IPR056789">
    <property type="entry name" value="LRR_R13L1-DRL21"/>
</dbReference>
<dbReference type="Pfam" id="PF25019">
    <property type="entry name" value="LRR_R13L1-DRL21"/>
    <property type="match status" value="1"/>
</dbReference>
<dbReference type="SUPFAM" id="SSF52058">
    <property type="entry name" value="L domain-like"/>
    <property type="match status" value="1"/>
</dbReference>
<feature type="region of interest" description="Disordered" evidence="1">
    <location>
        <begin position="294"/>
        <end position="326"/>
    </location>
</feature>
<reference evidence="3" key="1">
    <citation type="journal article" date="2017" name="Gigascience">
        <title>The genome draft of coconut (Cocos nucifera).</title>
        <authorList>
            <person name="Xiao Y."/>
            <person name="Xu P."/>
            <person name="Fan H."/>
            <person name="Baudouin L."/>
            <person name="Xia W."/>
            <person name="Bocs S."/>
            <person name="Xu J."/>
            <person name="Li Q."/>
            <person name="Guo A."/>
            <person name="Zhou L."/>
            <person name="Li J."/>
            <person name="Wu Y."/>
            <person name="Ma Z."/>
            <person name="Armero A."/>
            <person name="Issali A.E."/>
            <person name="Liu N."/>
            <person name="Peng M."/>
            <person name="Yang Y."/>
        </authorList>
    </citation>
    <scope>NUCLEOTIDE SEQUENCE</scope>
    <source>
        <tissue evidence="3">Spear leaf of Hainan Tall coconut</tissue>
    </source>
</reference>
<gene>
    <name evidence="3" type="ORF">COCNU_16G000560</name>
</gene>
<accession>A0A8K0IYC1</accession>
<comment type="caution">
    <text evidence="3">The sequence shown here is derived from an EMBL/GenBank/DDBJ whole genome shotgun (WGS) entry which is preliminary data.</text>
</comment>
<dbReference type="AlphaFoldDB" id="A0A8K0IYC1"/>
<feature type="compositionally biased region" description="Acidic residues" evidence="1">
    <location>
        <begin position="304"/>
        <end position="322"/>
    </location>
</feature>
<dbReference type="PANTHER" id="PTHR47186">
    <property type="entry name" value="LEUCINE-RICH REPEAT-CONTAINING PROTEIN 57"/>
    <property type="match status" value="1"/>
</dbReference>
<dbReference type="Gene3D" id="3.80.10.10">
    <property type="entry name" value="Ribonuclease Inhibitor"/>
    <property type="match status" value="1"/>
</dbReference>
<dbReference type="Proteomes" id="UP000797356">
    <property type="component" value="Chromosome 16"/>
</dbReference>
<reference evidence="3" key="2">
    <citation type="submission" date="2019-07" db="EMBL/GenBank/DDBJ databases">
        <authorList>
            <person name="Yang Y."/>
            <person name="Bocs S."/>
            <person name="Baudouin L."/>
        </authorList>
    </citation>
    <scope>NUCLEOTIDE SEQUENCE</scope>
    <source>
        <tissue evidence="3">Spear leaf of Hainan Tall coconut</tissue>
    </source>
</reference>
<evidence type="ECO:0000259" key="2">
    <source>
        <dbReference type="Pfam" id="PF25019"/>
    </source>
</evidence>
<protein>
    <submittedName>
        <fullName evidence="3">Putative disease resistance protein RGA3</fullName>
    </submittedName>
</protein>